<organism evidence="1 2">
    <name type="scientific">Nephila pilipes</name>
    <name type="common">Giant wood spider</name>
    <name type="synonym">Nephila maculata</name>
    <dbReference type="NCBI Taxonomy" id="299642"/>
    <lineage>
        <taxon>Eukaryota</taxon>
        <taxon>Metazoa</taxon>
        <taxon>Ecdysozoa</taxon>
        <taxon>Arthropoda</taxon>
        <taxon>Chelicerata</taxon>
        <taxon>Arachnida</taxon>
        <taxon>Araneae</taxon>
        <taxon>Araneomorphae</taxon>
        <taxon>Entelegynae</taxon>
        <taxon>Araneoidea</taxon>
        <taxon>Nephilidae</taxon>
        <taxon>Nephila</taxon>
    </lineage>
</organism>
<dbReference type="Proteomes" id="UP000887013">
    <property type="component" value="Unassembled WGS sequence"/>
</dbReference>
<proteinExistence type="predicted"/>
<accession>A0A8X6PTE8</accession>
<comment type="caution">
    <text evidence="1">The sequence shown here is derived from an EMBL/GenBank/DDBJ whole genome shotgun (WGS) entry which is preliminary data.</text>
</comment>
<reference evidence="1" key="1">
    <citation type="submission" date="2020-08" db="EMBL/GenBank/DDBJ databases">
        <title>Multicomponent nature underlies the extraordinary mechanical properties of spider dragline silk.</title>
        <authorList>
            <person name="Kono N."/>
            <person name="Nakamura H."/>
            <person name="Mori M."/>
            <person name="Yoshida Y."/>
            <person name="Ohtoshi R."/>
            <person name="Malay A.D."/>
            <person name="Moran D.A.P."/>
            <person name="Tomita M."/>
            <person name="Numata K."/>
            <person name="Arakawa K."/>
        </authorList>
    </citation>
    <scope>NUCLEOTIDE SEQUENCE</scope>
</reference>
<dbReference type="AlphaFoldDB" id="A0A8X6PTE8"/>
<sequence length="104" mass="11906">MQKRTNNALKHDYFNLMGNLKIETVNMWAFFFKALTHTLNLLKICFYQNRHVETEVESATESLLCCESTALFLFDANGSFSQQISKQCPLLAAEAAISRKYSTD</sequence>
<name>A0A8X6PTE8_NEPPI</name>
<evidence type="ECO:0000313" key="2">
    <source>
        <dbReference type="Proteomes" id="UP000887013"/>
    </source>
</evidence>
<evidence type="ECO:0000313" key="1">
    <source>
        <dbReference type="EMBL" id="GFT82423.1"/>
    </source>
</evidence>
<gene>
    <name evidence="1" type="ORF">NPIL_603471</name>
</gene>
<dbReference type="EMBL" id="BMAW01023372">
    <property type="protein sequence ID" value="GFT82423.1"/>
    <property type="molecule type" value="Genomic_DNA"/>
</dbReference>
<protein>
    <submittedName>
        <fullName evidence="1">Uncharacterized protein</fullName>
    </submittedName>
</protein>
<keyword evidence="2" id="KW-1185">Reference proteome</keyword>